<dbReference type="Gene3D" id="2.60.40.10">
    <property type="entry name" value="Immunoglobulins"/>
    <property type="match status" value="1"/>
</dbReference>
<dbReference type="InterPro" id="IPR013783">
    <property type="entry name" value="Ig-like_fold"/>
</dbReference>
<protein>
    <recommendedName>
        <fullName evidence="2">NOMO second beta-sandwich domain-containing protein</fullName>
    </recommendedName>
</protein>
<reference evidence="3 4" key="1">
    <citation type="submission" date="2018-05" db="EMBL/GenBank/DDBJ databases">
        <title>A metagenomic window into the 2 km-deep terrestrial subsurface aquifer revealed taxonomically and functionally diverse microbial community comprising novel uncultured bacterial lineages.</title>
        <authorList>
            <person name="Kadnikov V.V."/>
            <person name="Mardanov A.V."/>
            <person name="Beletsky A.V."/>
            <person name="Banks D."/>
            <person name="Pimenov N.V."/>
            <person name="Frank Y.A."/>
            <person name="Karnachuk O.V."/>
            <person name="Ravin N.V."/>
        </authorList>
    </citation>
    <scope>NUCLEOTIDE SEQUENCE [LARGE SCALE GENOMIC DNA]</scope>
    <source>
        <strain evidence="3">BY5</strain>
    </source>
</reference>
<feature type="domain" description="NOMO second beta-sandwich" evidence="2">
    <location>
        <begin position="72"/>
        <end position="141"/>
    </location>
</feature>
<dbReference type="SUPFAM" id="SSF49478">
    <property type="entry name" value="Cna protein B-type domain"/>
    <property type="match status" value="1"/>
</dbReference>
<keyword evidence="1" id="KW-0812">Transmembrane</keyword>
<name>A0A367ZP19_9BACT</name>
<gene>
    <name evidence="3" type="ORF">OZSIB_0246</name>
</gene>
<evidence type="ECO:0000313" key="3">
    <source>
        <dbReference type="EMBL" id="RCK79132.1"/>
    </source>
</evidence>
<accession>A0A367ZP19</accession>
<organism evidence="3 4">
    <name type="scientific">Candidatus Ozemobacter sibiricus</name>
    <dbReference type="NCBI Taxonomy" id="2268124"/>
    <lineage>
        <taxon>Bacteria</taxon>
        <taxon>Candidatus Ozemobacteria</taxon>
        <taxon>Candidatus Ozemobacterales</taxon>
        <taxon>Candidatus Ozemobacteraceae</taxon>
        <taxon>Candidatus Ozemobacter</taxon>
    </lineage>
</organism>
<evidence type="ECO:0000313" key="4">
    <source>
        <dbReference type="Proteomes" id="UP000252355"/>
    </source>
</evidence>
<proteinExistence type="predicted"/>
<keyword evidence="1" id="KW-0472">Membrane</keyword>
<keyword evidence="1" id="KW-1133">Transmembrane helix</keyword>
<evidence type="ECO:0000256" key="1">
    <source>
        <dbReference type="SAM" id="Phobius"/>
    </source>
</evidence>
<dbReference type="Pfam" id="PF22904">
    <property type="entry name" value="NOMO1-like_2nd"/>
    <property type="match status" value="1"/>
</dbReference>
<evidence type="ECO:0000259" key="2">
    <source>
        <dbReference type="Pfam" id="PF22904"/>
    </source>
</evidence>
<dbReference type="Proteomes" id="UP000252355">
    <property type="component" value="Unassembled WGS sequence"/>
</dbReference>
<sequence length="161" mass="17451">MPMKETAIFLQGDIMLGNRQHLIRLALGLFAIALFASILIGCKETRNELPVGVFTANGDYSPKHAVVGSGSYLIYGTVLASGTLAPAEAITVSLLSDGILIDKTRTSSDGTYFFDNLGQGTYDLRFAEDSTVFKSKTIYLSLFETSGVSPVLNYNILLEKR</sequence>
<dbReference type="AlphaFoldDB" id="A0A367ZP19"/>
<feature type="transmembrane region" description="Helical" evidence="1">
    <location>
        <begin position="21"/>
        <end position="40"/>
    </location>
</feature>
<comment type="caution">
    <text evidence="3">The sequence shown here is derived from an EMBL/GenBank/DDBJ whole genome shotgun (WGS) entry which is preliminary data.</text>
</comment>
<dbReference type="InterPro" id="IPR055074">
    <property type="entry name" value="NOMO1-3_2nd"/>
</dbReference>
<dbReference type="EMBL" id="QOQW01000015">
    <property type="protein sequence ID" value="RCK79132.1"/>
    <property type="molecule type" value="Genomic_DNA"/>
</dbReference>